<gene>
    <name evidence="3" type="ORF">JD82_01960</name>
</gene>
<evidence type="ECO:0000256" key="2">
    <source>
        <dbReference type="SAM" id="SignalP"/>
    </source>
</evidence>
<dbReference type="GO" id="GO:0030655">
    <property type="term" value="P:beta-lactam antibiotic catabolic process"/>
    <property type="evidence" value="ECO:0007669"/>
    <property type="project" value="InterPro"/>
</dbReference>
<dbReference type="AlphaFoldDB" id="A0A660C932"/>
<evidence type="ECO:0000256" key="1">
    <source>
        <dbReference type="SAM" id="MobiDB-lite"/>
    </source>
</evidence>
<protein>
    <recommendedName>
        <fullName evidence="5">Beta-lactamase class A</fullName>
    </recommendedName>
</protein>
<dbReference type="PANTHER" id="PTHR35333:SF3">
    <property type="entry name" value="BETA-LACTAMASE-TYPE TRANSPEPTIDASE FOLD CONTAINING PROTEIN"/>
    <property type="match status" value="1"/>
</dbReference>
<dbReference type="GO" id="GO:0046677">
    <property type="term" value="P:response to antibiotic"/>
    <property type="evidence" value="ECO:0007669"/>
    <property type="project" value="InterPro"/>
</dbReference>
<comment type="caution">
    <text evidence="3">The sequence shown here is derived from an EMBL/GenBank/DDBJ whole genome shotgun (WGS) entry which is preliminary data.</text>
</comment>
<feature type="chain" id="PRO_5039114152" description="Beta-lactamase class A" evidence="2">
    <location>
        <begin position="18"/>
        <end position="306"/>
    </location>
</feature>
<accession>A0A660C932</accession>
<proteinExistence type="predicted"/>
<dbReference type="SUPFAM" id="SSF56601">
    <property type="entry name" value="beta-lactamase/transpeptidase-like"/>
    <property type="match status" value="1"/>
</dbReference>
<dbReference type="Proteomes" id="UP000317303">
    <property type="component" value="Unassembled WGS sequence"/>
</dbReference>
<reference evidence="3 4" key="1">
    <citation type="submission" date="2019-07" db="EMBL/GenBank/DDBJ databases">
        <title>R&amp;d 2014.</title>
        <authorList>
            <person name="Klenk H.-P."/>
        </authorList>
    </citation>
    <scope>NUCLEOTIDE SEQUENCE [LARGE SCALE GENOMIC DNA]</scope>
    <source>
        <strain evidence="3 4">DSM 43194</strain>
    </source>
</reference>
<evidence type="ECO:0008006" key="5">
    <source>
        <dbReference type="Google" id="ProtNLM"/>
    </source>
</evidence>
<dbReference type="InterPro" id="IPR000871">
    <property type="entry name" value="Beta-lactam_class-A"/>
</dbReference>
<dbReference type="Gene3D" id="3.40.710.10">
    <property type="entry name" value="DD-peptidase/beta-lactamase superfamily"/>
    <property type="match status" value="1"/>
</dbReference>
<dbReference type="EMBL" id="VLJV01000001">
    <property type="protein sequence ID" value="TWH20120.1"/>
    <property type="molecule type" value="Genomic_DNA"/>
</dbReference>
<feature type="signal peptide" evidence="2">
    <location>
        <begin position="1"/>
        <end position="17"/>
    </location>
</feature>
<evidence type="ECO:0000313" key="3">
    <source>
        <dbReference type="EMBL" id="TWH20120.1"/>
    </source>
</evidence>
<dbReference type="OrthoDB" id="4981298at2"/>
<dbReference type="GO" id="GO:0008800">
    <property type="term" value="F:beta-lactamase activity"/>
    <property type="evidence" value="ECO:0007669"/>
    <property type="project" value="InterPro"/>
</dbReference>
<feature type="region of interest" description="Disordered" evidence="1">
    <location>
        <begin position="27"/>
        <end position="70"/>
    </location>
</feature>
<dbReference type="PANTHER" id="PTHR35333">
    <property type="entry name" value="BETA-LACTAMASE"/>
    <property type="match status" value="1"/>
</dbReference>
<keyword evidence="2" id="KW-0732">Signal</keyword>
<dbReference type="RefSeq" id="WP_051757510.1">
    <property type="nucleotide sequence ID" value="NZ_JOIJ01000003.1"/>
</dbReference>
<name>A0A660C932_9PSEU</name>
<evidence type="ECO:0000313" key="4">
    <source>
        <dbReference type="Proteomes" id="UP000317303"/>
    </source>
</evidence>
<sequence length="306" mass="32042">MRLRVVTAGVLAGAVLAAGVTVATENGAENAESGDRSAVAAAPPRTPDSRASQGRTPEALSSPDQRRRTAEAVTGAVTAAVPGTTTGLAVYDRDEDSVVVGSEADRPFRTASVVKLLIAIDVLSRHDWRTPDAATARDVTTMLAASDDTAATALWSRHGDVAVVDRAAALLRLSDTTPPDDPEQWELTRMSPTDIVRTYAYVEAHMPRPARDLVLDALDNFAATASDGFDQRFGLPAAFGERTWAVKQGWMPVSGEVVLNTTGVVGSGSRYLVALLAEFPAGTDFGTARAALTSGADRLAAALVTR</sequence>
<dbReference type="InterPro" id="IPR012338">
    <property type="entry name" value="Beta-lactam/transpept-like"/>
</dbReference>
<keyword evidence="4" id="KW-1185">Reference proteome</keyword>
<organism evidence="3 4">
    <name type="scientific">Prauserella rugosa</name>
    <dbReference type="NCBI Taxonomy" id="43354"/>
    <lineage>
        <taxon>Bacteria</taxon>
        <taxon>Bacillati</taxon>
        <taxon>Actinomycetota</taxon>
        <taxon>Actinomycetes</taxon>
        <taxon>Pseudonocardiales</taxon>
        <taxon>Pseudonocardiaceae</taxon>
        <taxon>Prauserella</taxon>
    </lineage>
</organism>